<keyword evidence="3" id="KW-1185">Reference proteome</keyword>
<reference evidence="2 3" key="1">
    <citation type="submission" date="2019-03" db="EMBL/GenBank/DDBJ databases">
        <title>Genomic Encyclopedia of Type Strains, Phase IV (KMG-IV): sequencing the most valuable type-strain genomes for metagenomic binning, comparative biology and taxonomic classification.</title>
        <authorList>
            <person name="Goeker M."/>
        </authorList>
    </citation>
    <scope>NUCLEOTIDE SEQUENCE [LARGE SCALE GENOMIC DNA]</scope>
    <source>
        <strain evidence="2 3">DSM 100013</strain>
    </source>
</reference>
<evidence type="ECO:0000313" key="3">
    <source>
        <dbReference type="Proteomes" id="UP000295504"/>
    </source>
</evidence>
<protein>
    <submittedName>
        <fullName evidence="2">Uncharacterized protein</fullName>
    </submittedName>
</protein>
<dbReference type="InterPro" id="IPR046717">
    <property type="entry name" value="DUF6609"/>
</dbReference>
<feature type="transmembrane region" description="Helical" evidence="1">
    <location>
        <begin position="108"/>
        <end position="126"/>
    </location>
</feature>
<name>A0A4R2TRY9_9FIRM</name>
<gene>
    <name evidence="2" type="ORF">EDD79_10073</name>
</gene>
<sequence length="186" mass="20960">MLERLGYDKNVKLEFNANRLSGLWLLIIGSVIIIATIVGGKFVLNPIIFMTGFGVGFYLTNFNKAIVSKFMDGELSKFQEKMANIGVLSLFPLIFVLGGSFIPRSDWRMMWLGALLATGIHFLPFYFSHGKSMIYLATICSVLAIIGMFNKEVPFIYFGVADGIVKILFGVNLLFFQKRNRVYKLC</sequence>
<feature type="transmembrane region" description="Helical" evidence="1">
    <location>
        <begin position="155"/>
        <end position="176"/>
    </location>
</feature>
<dbReference type="Pfam" id="PF20313">
    <property type="entry name" value="DUF6609"/>
    <property type="match status" value="1"/>
</dbReference>
<proteinExistence type="predicted"/>
<accession>A0A4R2TRY9</accession>
<dbReference type="AlphaFoldDB" id="A0A4R2TRY9"/>
<comment type="caution">
    <text evidence="2">The sequence shown here is derived from an EMBL/GenBank/DDBJ whole genome shotgun (WGS) entry which is preliminary data.</text>
</comment>
<dbReference type="Proteomes" id="UP000295504">
    <property type="component" value="Unassembled WGS sequence"/>
</dbReference>
<evidence type="ECO:0000313" key="2">
    <source>
        <dbReference type="EMBL" id="TCQ04125.1"/>
    </source>
</evidence>
<keyword evidence="1" id="KW-0812">Transmembrane</keyword>
<keyword evidence="1" id="KW-0472">Membrane</keyword>
<feature type="transmembrane region" description="Helical" evidence="1">
    <location>
        <begin position="83"/>
        <end position="102"/>
    </location>
</feature>
<organism evidence="2 3">
    <name type="scientific">Serpentinicella alkaliphila</name>
    <dbReference type="NCBI Taxonomy" id="1734049"/>
    <lineage>
        <taxon>Bacteria</taxon>
        <taxon>Bacillati</taxon>
        <taxon>Bacillota</taxon>
        <taxon>Clostridia</taxon>
        <taxon>Peptostreptococcales</taxon>
        <taxon>Natronincolaceae</taxon>
        <taxon>Serpentinicella</taxon>
    </lineage>
</organism>
<feature type="transmembrane region" description="Helical" evidence="1">
    <location>
        <begin position="44"/>
        <end position="62"/>
    </location>
</feature>
<dbReference type="RefSeq" id="WP_132847823.1">
    <property type="nucleotide sequence ID" value="NZ_CP058648.1"/>
</dbReference>
<evidence type="ECO:0000256" key="1">
    <source>
        <dbReference type="SAM" id="Phobius"/>
    </source>
</evidence>
<feature type="transmembrane region" description="Helical" evidence="1">
    <location>
        <begin position="133"/>
        <end position="149"/>
    </location>
</feature>
<dbReference type="OrthoDB" id="9782120at2"/>
<feature type="transmembrane region" description="Helical" evidence="1">
    <location>
        <begin position="20"/>
        <end position="38"/>
    </location>
</feature>
<dbReference type="EMBL" id="SLYC01000007">
    <property type="protein sequence ID" value="TCQ04125.1"/>
    <property type="molecule type" value="Genomic_DNA"/>
</dbReference>
<keyword evidence="1" id="KW-1133">Transmembrane helix</keyword>